<reference evidence="2 3" key="1">
    <citation type="journal article" date="2019" name="Int. J. Syst. Evol. Microbiol.">
        <title>The Global Catalogue of Microorganisms (GCM) 10K type strain sequencing project: providing services to taxonomists for standard genome sequencing and annotation.</title>
        <authorList>
            <consortium name="The Broad Institute Genomics Platform"/>
            <consortium name="The Broad Institute Genome Sequencing Center for Infectious Disease"/>
            <person name="Wu L."/>
            <person name="Ma J."/>
        </authorList>
    </citation>
    <scope>NUCLEOTIDE SEQUENCE [LARGE SCALE GENOMIC DNA]</scope>
    <source>
        <strain evidence="2 3">JCM 8201</strain>
    </source>
</reference>
<dbReference type="Pfam" id="PF02633">
    <property type="entry name" value="Creatininase"/>
    <property type="match status" value="1"/>
</dbReference>
<dbReference type="InterPro" id="IPR024087">
    <property type="entry name" value="Creatininase-like_sf"/>
</dbReference>
<gene>
    <name evidence="2" type="ORF">GCM10010439_47100</name>
</gene>
<dbReference type="SUPFAM" id="SSF102215">
    <property type="entry name" value="Creatininase"/>
    <property type="match status" value="1"/>
</dbReference>
<name>A0ABN3UF68_9ACTN</name>
<evidence type="ECO:0000313" key="2">
    <source>
        <dbReference type="EMBL" id="GAA2731512.1"/>
    </source>
</evidence>
<dbReference type="EMBL" id="BAAATZ010000020">
    <property type="protein sequence ID" value="GAA2731512.1"/>
    <property type="molecule type" value="Genomic_DNA"/>
</dbReference>
<dbReference type="Gene3D" id="3.40.50.10310">
    <property type="entry name" value="Creatininase"/>
    <property type="match status" value="1"/>
</dbReference>
<accession>A0ABN3UF68</accession>
<dbReference type="Proteomes" id="UP001501842">
    <property type="component" value="Unassembled WGS sequence"/>
</dbReference>
<dbReference type="RefSeq" id="WP_344452851.1">
    <property type="nucleotide sequence ID" value="NZ_BAAATZ010000020.1"/>
</dbReference>
<dbReference type="InterPro" id="IPR003785">
    <property type="entry name" value="Creatininase/forma_Hydrolase"/>
</dbReference>
<comment type="caution">
    <text evidence="2">The sequence shown here is derived from an EMBL/GenBank/DDBJ whole genome shotgun (WGS) entry which is preliminary data.</text>
</comment>
<protein>
    <submittedName>
        <fullName evidence="2">Uncharacterized protein</fullName>
    </submittedName>
</protein>
<organism evidence="2 3">
    <name type="scientific">Actinocorallia aurantiaca</name>
    <dbReference type="NCBI Taxonomy" id="46204"/>
    <lineage>
        <taxon>Bacteria</taxon>
        <taxon>Bacillati</taxon>
        <taxon>Actinomycetota</taxon>
        <taxon>Actinomycetes</taxon>
        <taxon>Streptosporangiales</taxon>
        <taxon>Thermomonosporaceae</taxon>
        <taxon>Actinocorallia</taxon>
    </lineage>
</organism>
<evidence type="ECO:0000313" key="3">
    <source>
        <dbReference type="Proteomes" id="UP001501842"/>
    </source>
</evidence>
<proteinExistence type="inferred from homology"/>
<sequence length="82" mass="8715">MHAGKLETSLLLHAYPDLVDPITSADDTVIEDRYHMLTTGLAHHTITGVVDRRSLASADKGKAVLESLTNSFAALLGLLSAS</sequence>
<comment type="similarity">
    <text evidence="1">Belongs to the creatininase superfamily.</text>
</comment>
<evidence type="ECO:0000256" key="1">
    <source>
        <dbReference type="ARBA" id="ARBA00024029"/>
    </source>
</evidence>
<keyword evidence="3" id="KW-1185">Reference proteome</keyword>